<evidence type="ECO:0000256" key="3">
    <source>
        <dbReference type="ARBA" id="ARBA00022691"/>
    </source>
</evidence>
<dbReference type="InterPro" id="IPR036390">
    <property type="entry name" value="WH_DNA-bd_sf"/>
</dbReference>
<dbReference type="RefSeq" id="WP_209265257.1">
    <property type="nucleotide sequence ID" value="NZ_JAFFZN010000010.1"/>
</dbReference>
<comment type="caution">
    <text evidence="6">The sequence shown here is derived from an EMBL/GenBank/DDBJ whole genome shotgun (WGS) entry which is preliminary data.</text>
</comment>
<evidence type="ECO:0000256" key="1">
    <source>
        <dbReference type="ARBA" id="ARBA00022603"/>
    </source>
</evidence>
<accession>A0ABS3WTL0</accession>
<dbReference type="Gene3D" id="3.40.50.150">
    <property type="entry name" value="Vaccinia Virus protein VP39"/>
    <property type="match status" value="1"/>
</dbReference>
<reference evidence="6 7" key="1">
    <citation type="submission" date="2021-02" db="EMBL/GenBank/DDBJ databases">
        <title>Streptomyces spirodelae sp. nov., isolated from duckweed.</title>
        <authorList>
            <person name="Saimee Y."/>
            <person name="Duangmal K."/>
        </authorList>
    </citation>
    <scope>NUCLEOTIDE SEQUENCE [LARGE SCALE GENOMIC DNA]</scope>
    <source>
        <strain evidence="6 7">DW4-2</strain>
    </source>
</reference>
<feature type="domain" description="O-methyltransferase dimerisation" evidence="5">
    <location>
        <begin position="15"/>
        <end position="92"/>
    </location>
</feature>
<evidence type="ECO:0000256" key="2">
    <source>
        <dbReference type="ARBA" id="ARBA00022679"/>
    </source>
</evidence>
<proteinExistence type="predicted"/>
<dbReference type="GO" id="GO:0008168">
    <property type="term" value="F:methyltransferase activity"/>
    <property type="evidence" value="ECO:0007669"/>
    <property type="project" value="UniProtKB-KW"/>
</dbReference>
<dbReference type="InterPro" id="IPR016461">
    <property type="entry name" value="COMT-like"/>
</dbReference>
<dbReference type="PANTHER" id="PTHR43712:SF2">
    <property type="entry name" value="O-METHYLTRANSFERASE CICE"/>
    <property type="match status" value="1"/>
</dbReference>
<dbReference type="EMBL" id="JAFFZN010000010">
    <property type="protein sequence ID" value="MBO8186448.1"/>
    <property type="molecule type" value="Genomic_DNA"/>
</dbReference>
<dbReference type="SUPFAM" id="SSF53335">
    <property type="entry name" value="S-adenosyl-L-methionine-dependent methyltransferases"/>
    <property type="match status" value="1"/>
</dbReference>
<dbReference type="InterPro" id="IPR036388">
    <property type="entry name" value="WH-like_DNA-bd_sf"/>
</dbReference>
<dbReference type="PIRSF" id="PIRSF005739">
    <property type="entry name" value="O-mtase"/>
    <property type="match status" value="1"/>
</dbReference>
<dbReference type="GO" id="GO:0032259">
    <property type="term" value="P:methylation"/>
    <property type="evidence" value="ECO:0007669"/>
    <property type="project" value="UniProtKB-KW"/>
</dbReference>
<keyword evidence="1 6" id="KW-0489">Methyltransferase</keyword>
<dbReference type="SUPFAM" id="SSF46785">
    <property type="entry name" value="Winged helix' DNA-binding domain"/>
    <property type="match status" value="1"/>
</dbReference>
<evidence type="ECO:0000259" key="4">
    <source>
        <dbReference type="Pfam" id="PF00891"/>
    </source>
</evidence>
<dbReference type="InterPro" id="IPR029063">
    <property type="entry name" value="SAM-dependent_MTases_sf"/>
</dbReference>
<evidence type="ECO:0000259" key="5">
    <source>
        <dbReference type="Pfam" id="PF08100"/>
    </source>
</evidence>
<keyword evidence="7" id="KW-1185">Reference proteome</keyword>
<keyword evidence="2" id="KW-0808">Transferase</keyword>
<dbReference type="Pfam" id="PF08100">
    <property type="entry name" value="Dimerisation"/>
    <property type="match status" value="1"/>
</dbReference>
<dbReference type="PROSITE" id="PS51683">
    <property type="entry name" value="SAM_OMT_II"/>
    <property type="match status" value="1"/>
</dbReference>
<keyword evidence="3" id="KW-0949">S-adenosyl-L-methionine</keyword>
<organism evidence="6 7">
    <name type="scientific">Streptomyces spirodelae</name>
    <dbReference type="NCBI Taxonomy" id="2812904"/>
    <lineage>
        <taxon>Bacteria</taxon>
        <taxon>Bacillati</taxon>
        <taxon>Actinomycetota</taxon>
        <taxon>Actinomycetes</taxon>
        <taxon>Kitasatosporales</taxon>
        <taxon>Streptomycetaceae</taxon>
        <taxon>Streptomyces</taxon>
    </lineage>
</organism>
<sequence length="344" mass="37726">MTDLSNDAQGPQRIMELSSGLWASKTLSTALHLDLFGALAAHPGATHTELADLLGISARPTRSLLAACAALGLLTRVGEKCFNTPLSQRHLVRTSPDYFGGWVEMLDRHDYPGWMQLHDALRHNRPTAWNPDEQNSLFDNADPIVLETFWEAMTTVSTVTARELGSRLDLTQMRALLDVGGGGAAWDIELCRMHPPLLAAVYDLPHVCELTQKKIDQANLGDRITTIAGDFFADTSFPEGYDTHLFSSVLHDWSDSQCRELLARSFTALPSNGRLVIAELLIDDAEDGPLDAALMGLAMQVETWGRSFTAAELTNWLTRTGFTDVHVTRIHAPTANAGVIARKP</sequence>
<dbReference type="Proteomes" id="UP001518976">
    <property type="component" value="Unassembled WGS sequence"/>
</dbReference>
<feature type="domain" description="O-methyltransferase C-terminal" evidence="4">
    <location>
        <begin position="114"/>
        <end position="322"/>
    </location>
</feature>
<evidence type="ECO:0000313" key="6">
    <source>
        <dbReference type="EMBL" id="MBO8186448.1"/>
    </source>
</evidence>
<name>A0ABS3WTL0_9ACTN</name>
<evidence type="ECO:0000313" key="7">
    <source>
        <dbReference type="Proteomes" id="UP001518976"/>
    </source>
</evidence>
<dbReference type="InterPro" id="IPR012967">
    <property type="entry name" value="COMT_dimerisation"/>
</dbReference>
<dbReference type="InterPro" id="IPR001077">
    <property type="entry name" value="COMT_C"/>
</dbReference>
<dbReference type="Gene3D" id="1.10.10.10">
    <property type="entry name" value="Winged helix-like DNA-binding domain superfamily/Winged helix DNA-binding domain"/>
    <property type="match status" value="1"/>
</dbReference>
<dbReference type="Pfam" id="PF00891">
    <property type="entry name" value="Methyltransf_2"/>
    <property type="match status" value="1"/>
</dbReference>
<gene>
    <name evidence="6" type="ORF">JW592_13400</name>
</gene>
<protein>
    <submittedName>
        <fullName evidence="6">Methyltransferase</fullName>
    </submittedName>
</protein>
<dbReference type="PANTHER" id="PTHR43712">
    <property type="entry name" value="PUTATIVE (AFU_ORTHOLOGUE AFUA_4G14580)-RELATED"/>
    <property type="match status" value="1"/>
</dbReference>